<protein>
    <submittedName>
        <fullName evidence="1">DUF4127 family protein</fullName>
    </submittedName>
</protein>
<reference evidence="1 2" key="1">
    <citation type="submission" date="2021-10" db="EMBL/GenBank/DDBJ databases">
        <title>Anaerobic single-cell dispensing facilitates the cultivation of human gut bacteria.</title>
        <authorList>
            <person name="Afrizal A."/>
        </authorList>
    </citation>
    <scope>NUCLEOTIDE SEQUENCE [LARGE SCALE GENOMIC DNA]</scope>
    <source>
        <strain evidence="1 2">CLA-AA-H244</strain>
    </source>
</reference>
<dbReference type="Proteomes" id="UP001199355">
    <property type="component" value="Unassembled WGS sequence"/>
</dbReference>
<keyword evidence="2" id="KW-1185">Reference proteome</keyword>
<evidence type="ECO:0000313" key="2">
    <source>
        <dbReference type="Proteomes" id="UP001199355"/>
    </source>
</evidence>
<organism evidence="1 2">
    <name type="scientific">Gallintestinimicrobium propionicum</name>
    <dbReference type="NCBI Taxonomy" id="2981770"/>
    <lineage>
        <taxon>Bacteria</taxon>
        <taxon>Bacillati</taxon>
        <taxon>Bacillota</taxon>
        <taxon>Clostridia</taxon>
        <taxon>Lachnospirales</taxon>
        <taxon>Lachnospiraceae</taxon>
        <taxon>Gallintestinimicrobium</taxon>
    </lineage>
</organism>
<accession>A0AAE3ATU6</accession>
<dbReference type="Pfam" id="PF13552">
    <property type="entry name" value="DUF4127"/>
    <property type="match status" value="1"/>
</dbReference>
<evidence type="ECO:0000313" key="1">
    <source>
        <dbReference type="EMBL" id="MCC2166675.1"/>
    </source>
</evidence>
<dbReference type="AlphaFoldDB" id="A0AAE3ATU6"/>
<gene>
    <name evidence="1" type="ORF">LKD45_02990</name>
</gene>
<comment type="caution">
    <text evidence="1">The sequence shown here is derived from an EMBL/GenBank/DDBJ whole genome shotgun (WGS) entry which is preliminary data.</text>
</comment>
<dbReference type="EMBL" id="JAJEQF010000004">
    <property type="protein sequence ID" value="MCC2166675.1"/>
    <property type="molecule type" value="Genomic_DNA"/>
</dbReference>
<proteinExistence type="predicted"/>
<sequence>MDRKDEKTEKECADADGLVFSVDMLLYGGLVPSRIHCDTEESLQKRLTVLKDIRKRNPEMVIYGFQVVMRCPNYSSSDEEPDYYEIYGAQIHKAGEVLHKDRLGISHKVLMYPGADEVGLTLISRILNHLYEKKPKIYVKYASEKSKYMPWKRMFEVGFRAGINRRNFPDGSRCFKK</sequence>
<name>A0AAE3ATU6_9FIRM</name>
<dbReference type="InterPro" id="IPR025394">
    <property type="entry name" value="DUF4127"/>
</dbReference>